<organism evidence="2 3">
    <name type="scientific">Aromatoleum petrolei</name>
    <dbReference type="NCBI Taxonomy" id="76116"/>
    <lineage>
        <taxon>Bacteria</taxon>
        <taxon>Pseudomonadati</taxon>
        <taxon>Pseudomonadota</taxon>
        <taxon>Betaproteobacteria</taxon>
        <taxon>Rhodocyclales</taxon>
        <taxon>Rhodocyclaceae</taxon>
        <taxon>Aromatoleum</taxon>
    </lineage>
</organism>
<dbReference type="Proteomes" id="UP000652074">
    <property type="component" value="Unassembled WGS sequence"/>
</dbReference>
<evidence type="ECO:0000313" key="2">
    <source>
        <dbReference type="EMBL" id="NMF88924.1"/>
    </source>
</evidence>
<protein>
    <recommendedName>
        <fullName evidence="4">Type IV pilus assembly protein PilW</fullName>
    </recommendedName>
</protein>
<gene>
    <name evidence="2" type="ORF">GPA26_10620</name>
</gene>
<dbReference type="EMBL" id="WTVR01000017">
    <property type="protein sequence ID" value="NMF88924.1"/>
    <property type="molecule type" value="Genomic_DNA"/>
</dbReference>
<reference evidence="2 3" key="1">
    <citation type="submission" date="2019-12" db="EMBL/GenBank/DDBJ databases">
        <title>Comparative genomics gives insights into the taxonomy of the Azoarcus-Aromatoleum group and reveals separate origins of nif in the plant-associated Azoarcus and non-plant-associated Aromatoleum sub-groups.</title>
        <authorList>
            <person name="Lafos M."/>
            <person name="Maluk M."/>
            <person name="Batista M."/>
            <person name="Junghare M."/>
            <person name="Carmona M."/>
            <person name="Faoro H."/>
            <person name="Cruz L.M."/>
            <person name="Battistoni F."/>
            <person name="De Souza E."/>
            <person name="Pedrosa F."/>
            <person name="Chen W.-M."/>
            <person name="Poole P.S."/>
            <person name="Dixon R.A."/>
            <person name="James E.K."/>
        </authorList>
    </citation>
    <scope>NUCLEOTIDE SEQUENCE [LARGE SCALE GENOMIC DNA]</scope>
    <source>
        <strain evidence="2 3">ToN1</strain>
    </source>
</reference>
<keyword evidence="1" id="KW-1133">Transmembrane helix</keyword>
<dbReference type="Pfam" id="PF16074">
    <property type="entry name" value="PilW"/>
    <property type="match status" value="1"/>
</dbReference>
<keyword evidence="1" id="KW-0812">Transmembrane</keyword>
<evidence type="ECO:0008006" key="4">
    <source>
        <dbReference type="Google" id="ProtNLM"/>
    </source>
</evidence>
<dbReference type="RefSeq" id="WP_169206333.1">
    <property type="nucleotide sequence ID" value="NZ_CP059560.1"/>
</dbReference>
<feature type="transmembrane region" description="Helical" evidence="1">
    <location>
        <begin position="20"/>
        <end position="41"/>
    </location>
</feature>
<evidence type="ECO:0000256" key="1">
    <source>
        <dbReference type="SAM" id="Phobius"/>
    </source>
</evidence>
<dbReference type="Pfam" id="PF07963">
    <property type="entry name" value="N_methyl"/>
    <property type="match status" value="1"/>
</dbReference>
<name>A0ABX1MLT7_9RHOO</name>
<evidence type="ECO:0000313" key="3">
    <source>
        <dbReference type="Proteomes" id="UP000652074"/>
    </source>
</evidence>
<dbReference type="PROSITE" id="PS00409">
    <property type="entry name" value="PROKAR_NTER_METHYL"/>
    <property type="match status" value="1"/>
</dbReference>
<proteinExistence type="predicted"/>
<comment type="caution">
    <text evidence="2">The sequence shown here is derived from an EMBL/GenBank/DDBJ whole genome shotgun (WGS) entry which is preliminary data.</text>
</comment>
<keyword evidence="1" id="KW-0472">Membrane</keyword>
<sequence length="332" mass="36356">MFRFVPSHPFGRTQAGVSLVEVMISMTLGLLVLAAMTTVFVNNSQSRRELNNAATQLENGRYALQILKDELSMAGYYDALANLNTGAKTASPCSSTVADWSDTMVVAVEGVNSDRFDCINSASVKANTGMIFVQRASTSEQSPEALDNTDQGRAFLQVQMCGAQYDAGNRMVLKSHTEQDPDTVFTMQTKKCDGTKAPIREYIRRIFFIGEAKGIPVLRRVDVRSDGLQAAQDLVEGIEDLQFEYAIDTNSNGSPDEFSETPTADKMADIVGVRVWLIARSLLPTPGYSESKTFKLGTKDAGAIAGLLPAGYKRHVFTTYIELVHPVARREK</sequence>
<keyword evidence="3" id="KW-1185">Reference proteome</keyword>
<dbReference type="InterPro" id="IPR012902">
    <property type="entry name" value="N_methyl_site"/>
</dbReference>
<accession>A0ABX1MLT7</accession>
<dbReference type="InterPro" id="IPR032092">
    <property type="entry name" value="PilW"/>
</dbReference>